<comment type="caution">
    <text evidence="1">The sequence shown here is derived from an EMBL/GenBank/DDBJ whole genome shotgun (WGS) entry which is preliminary data.</text>
</comment>
<gene>
    <name evidence="1" type="ORF">QAD02_008582</name>
</gene>
<dbReference type="Proteomes" id="UP001239111">
    <property type="component" value="Chromosome 4"/>
</dbReference>
<organism evidence="1 2">
    <name type="scientific">Eretmocerus hayati</name>
    <dbReference type="NCBI Taxonomy" id="131215"/>
    <lineage>
        <taxon>Eukaryota</taxon>
        <taxon>Metazoa</taxon>
        <taxon>Ecdysozoa</taxon>
        <taxon>Arthropoda</taxon>
        <taxon>Hexapoda</taxon>
        <taxon>Insecta</taxon>
        <taxon>Pterygota</taxon>
        <taxon>Neoptera</taxon>
        <taxon>Endopterygota</taxon>
        <taxon>Hymenoptera</taxon>
        <taxon>Apocrita</taxon>
        <taxon>Proctotrupomorpha</taxon>
        <taxon>Chalcidoidea</taxon>
        <taxon>Aphelinidae</taxon>
        <taxon>Aphelininae</taxon>
        <taxon>Eretmocerus</taxon>
    </lineage>
</organism>
<name>A0ACC2N6U6_9HYME</name>
<accession>A0ACC2N6U6</accession>
<keyword evidence="2" id="KW-1185">Reference proteome</keyword>
<proteinExistence type="predicted"/>
<evidence type="ECO:0000313" key="2">
    <source>
        <dbReference type="Proteomes" id="UP001239111"/>
    </source>
</evidence>
<protein>
    <submittedName>
        <fullName evidence="1">Uncharacterized protein</fullName>
    </submittedName>
</protein>
<reference evidence="1" key="1">
    <citation type="submission" date="2023-04" db="EMBL/GenBank/DDBJ databases">
        <title>A chromosome-level genome assembly of the parasitoid wasp Eretmocerus hayati.</title>
        <authorList>
            <person name="Zhong Y."/>
            <person name="Liu S."/>
            <person name="Liu Y."/>
        </authorList>
    </citation>
    <scope>NUCLEOTIDE SEQUENCE</scope>
    <source>
        <strain evidence="1">ZJU_SS_LIU_2023</strain>
    </source>
</reference>
<dbReference type="EMBL" id="CM056744">
    <property type="protein sequence ID" value="KAJ8666920.1"/>
    <property type="molecule type" value="Genomic_DNA"/>
</dbReference>
<sequence>MDTRVRPITVSWRFGIATRTRTIYEKRCQKIKSSSAASSISKSSQYSLTALEKACDHVVDRRAHLCPDLPAENGQKTGITHAHIRLDMASATEADTASVLEASRIALLLACAYGRRLSLTAMPYDLPRCKESYLYAT</sequence>
<evidence type="ECO:0000313" key="1">
    <source>
        <dbReference type="EMBL" id="KAJ8666920.1"/>
    </source>
</evidence>